<feature type="repeat" description="WD" evidence="15">
    <location>
        <begin position="430"/>
        <end position="471"/>
    </location>
</feature>
<evidence type="ECO:0000256" key="4">
    <source>
        <dbReference type="ARBA" id="ARBA00021762"/>
    </source>
</evidence>
<dbReference type="Pfam" id="PF04158">
    <property type="entry name" value="Sof1"/>
    <property type="match status" value="1"/>
</dbReference>
<comment type="subunit">
    <text evidence="14">Part of the small subunit (SSU) processome, composed of more than 70 proteins and the RNA chaperone small nucleolar RNA (snoRNA) U3. Component of the DCX(DCAF13) E3 ubiquitin ligase complex, at least composed of CUL4 (CUL4A or CUL4B), DDB1, DCAF13 and RBX1. Interacts (via WD40 domain) with DDB1. Interacts with ESR1 and LATS1.</text>
</comment>
<evidence type="ECO:0000259" key="17">
    <source>
        <dbReference type="Pfam" id="PF04158"/>
    </source>
</evidence>
<evidence type="ECO:0000256" key="14">
    <source>
        <dbReference type="ARBA" id="ARBA00063572"/>
    </source>
</evidence>
<dbReference type="GO" id="GO:0005730">
    <property type="term" value="C:nucleolus"/>
    <property type="evidence" value="ECO:0000314"/>
    <property type="project" value="HPA"/>
</dbReference>
<keyword evidence="8" id="KW-0677">Repeat</keyword>
<dbReference type="HOGENOM" id="CLU_033999_1_0_1"/>
<reference evidence="18" key="1">
    <citation type="journal article" date="2001" name="Nature">
        <title>Initial sequencing and analysis of the human genome.</title>
        <authorList>
            <consortium name="International Human Genome Sequencing Consortium"/>
            <person name="Lander E.S."/>
            <person name="Linton L.M."/>
            <person name="Birren B."/>
            <person name="Nusbaum C."/>
            <person name="Zody M.C."/>
            <person name="Baldwin J."/>
            <person name="Devon K."/>
            <person name="Dewar K."/>
            <person name="Doyle M."/>
            <person name="FitzHugh W."/>
            <person name="Funke R."/>
            <person name="Gage D."/>
            <person name="Harris K."/>
            <person name="Heaford A."/>
            <person name="Howland J."/>
            <person name="Kann L."/>
            <person name="Lehoczky J."/>
            <person name="LeVine R."/>
            <person name="McEwan P."/>
            <person name="McKernan K."/>
            <person name="Meldrim J."/>
            <person name="Mesirov J.P."/>
            <person name="Miranda C."/>
            <person name="Morris W."/>
            <person name="Naylor J."/>
            <person name="Raymond C."/>
            <person name="Rosetti M."/>
            <person name="Santos R."/>
            <person name="Sheridan A."/>
            <person name="Sougnez C."/>
            <person name="Stange-Thomann N."/>
            <person name="Stojanovic N."/>
            <person name="Subramanian A."/>
            <person name="Wyman D."/>
            <person name="Rogers J."/>
            <person name="Sulston J."/>
            <person name="Ainscough R."/>
            <person name="Beck S."/>
            <person name="Bentley D."/>
            <person name="Burton J."/>
            <person name="Clee C."/>
            <person name="Carter N."/>
            <person name="Coulson A."/>
            <person name="Deadman R."/>
            <person name="Deloukas P."/>
            <person name="Dunham A."/>
            <person name="Dunham I."/>
            <person name="Durbin R."/>
            <person name="French L."/>
            <person name="Grafham D."/>
            <person name="Gregory S."/>
            <person name="Hubbard T."/>
            <person name="Humphray S."/>
            <person name="Hunt A."/>
            <person name="Jones M."/>
            <person name="Lloyd C."/>
            <person name="McMurray A."/>
            <person name="Matthews L."/>
            <person name="Mercer S."/>
            <person name="Milne S."/>
            <person name="Mullikin J.C."/>
            <person name="Mungall A."/>
            <person name="Plumb R."/>
            <person name="Ross M."/>
            <person name="Shownkeen R."/>
            <person name="Sims S."/>
            <person name="Waterston R.H."/>
            <person name="Wilson R.K."/>
            <person name="Hillier L.W."/>
            <person name="McPherson J.D."/>
            <person name="Marra M.A."/>
            <person name="Mardis E.R."/>
            <person name="Fulton L.A."/>
            <person name="Chinwalla A.T."/>
            <person name="Pepin K.H."/>
            <person name="Gish W.R."/>
            <person name="Chissoe S.L."/>
            <person name="Wendl M.C."/>
            <person name="Delehaunty K.D."/>
            <person name="Miner T.L."/>
            <person name="Delehaunty A."/>
            <person name="Kramer J.B."/>
            <person name="Cook L.L."/>
            <person name="Fulton R.S."/>
            <person name="Johnson D.L."/>
            <person name="Minx P.J."/>
            <person name="Clifton S.W."/>
            <person name="Hawkins T."/>
            <person name="Branscomb E."/>
            <person name="Predki P."/>
            <person name="Richardson P."/>
            <person name="Wenning S."/>
            <person name="Slezak T."/>
            <person name="Doggett N."/>
            <person name="Cheng J.F."/>
            <person name="Olsen A."/>
            <person name="Lucas S."/>
            <person name="Elkin C."/>
            <person name="Uberbacher E."/>
            <person name="Frazier M."/>
            <person name="Gibbs R.A."/>
            <person name="Muzny D.M."/>
            <person name="Scherer S.E."/>
            <person name="Bouck J.B."/>
            <person name="Sodergren E.J."/>
            <person name="Worley K.C."/>
            <person name="Rives C.M."/>
            <person name="Gorrell J.H."/>
            <person name="Metzker M.L."/>
            <person name="Naylor S.L."/>
            <person name="Kucherlapati R.S."/>
            <person name="Nelson D.L."/>
            <person name="Weinstock G.M."/>
            <person name="Sakaki Y."/>
            <person name="Fujiyama A."/>
            <person name="Hattori M."/>
            <person name="Yada T."/>
            <person name="Toyoda A."/>
            <person name="Itoh T."/>
            <person name="Kawagoe C."/>
            <person name="Watanabe H."/>
            <person name="Totoki Y."/>
            <person name="Taylor T."/>
            <person name="Weissenbach J."/>
            <person name="Heilig R."/>
            <person name="Saurin W."/>
            <person name="Artiguenave F."/>
            <person name="Brottier P."/>
            <person name="Bruls T."/>
            <person name="Pelletier E."/>
            <person name="Robert C."/>
            <person name="Wincker P."/>
            <person name="Smith D.R."/>
            <person name="Doucette-Stamm L."/>
            <person name="Rubenfield M."/>
            <person name="Weinstock K."/>
            <person name="Lee H.M."/>
            <person name="Dubois J."/>
            <person name="Rosenthal A."/>
            <person name="Platzer M."/>
            <person name="Nyakatura G."/>
            <person name="Taudien S."/>
            <person name="Rump A."/>
            <person name="Yang H."/>
            <person name="Yu J."/>
            <person name="Wang J."/>
            <person name="Huang G."/>
            <person name="Gu J."/>
            <person name="Hood L."/>
            <person name="Rowen L."/>
            <person name="Madan A."/>
            <person name="Qin S."/>
            <person name="Davis R.W."/>
            <person name="Federspiel N.A."/>
            <person name="Abola A.P."/>
            <person name="Proctor M.J."/>
            <person name="Myers R.M."/>
            <person name="Schmutz J."/>
            <person name="Dickson M."/>
            <person name="Grimwood J."/>
            <person name="Cox D.R."/>
            <person name="Olson M.V."/>
            <person name="Kaul R."/>
            <person name="Raymond C."/>
            <person name="Shimizu N."/>
            <person name="Kawasaki K."/>
            <person name="Minoshima S."/>
            <person name="Evans G.A."/>
            <person name="Athanasiou M."/>
            <person name="Schultz R."/>
            <person name="Roe B.A."/>
            <person name="Chen F."/>
            <person name="Pan H."/>
            <person name="Ramser J."/>
            <person name="Lehrach H."/>
            <person name="Reinhardt R."/>
            <person name="McCombie W.R."/>
            <person name="de la Bastide M."/>
            <person name="Dedhia N."/>
            <person name="Blocker H."/>
            <person name="Hornischer K."/>
            <person name="Nordsiek G."/>
            <person name="Agarwala R."/>
            <person name="Aravind L."/>
            <person name="Bailey J.A."/>
            <person name="Bateman A."/>
            <person name="Batzoglou S."/>
            <person name="Birney E."/>
            <person name="Bork P."/>
            <person name="Brown D.G."/>
            <person name="Burge C.B."/>
            <person name="Cerutti L."/>
            <person name="Chen H.C."/>
            <person name="Church D."/>
            <person name="Clamp M."/>
            <person name="Copley R.R."/>
            <person name="Doerks T."/>
            <person name="Eddy S.R."/>
            <person name="Eichler E.E."/>
            <person name="Furey T.S."/>
            <person name="Galagan J."/>
            <person name="Gilbert J.G."/>
            <person name="Harmon C."/>
            <person name="Hayashizaki Y."/>
            <person name="Haussler D."/>
            <person name="Hermjakob H."/>
            <person name="Hokamp K."/>
            <person name="Jang W."/>
            <person name="Johnson L.S."/>
            <person name="Jones T.A."/>
            <person name="Kasif S."/>
            <person name="Kaspryzk A."/>
            <person name="Kennedy S."/>
            <person name="Kent W.J."/>
            <person name="Kitts P."/>
            <person name="Koonin E.V."/>
            <person name="Korf I."/>
            <person name="Kulp D."/>
            <person name="Lancet D."/>
            <person name="Lowe T.M."/>
            <person name="McLysaght A."/>
            <person name="Mikkelsen T."/>
            <person name="Moran J.V."/>
            <person name="Mulder N."/>
            <person name="Pollara V.J."/>
            <person name="Ponting C.P."/>
            <person name="Schuler G."/>
            <person name="Schultz J."/>
            <person name="Slater G."/>
            <person name="Smit A.F."/>
            <person name="Stupka E."/>
            <person name="Szustakowski J."/>
            <person name="Thierry-Mieg D."/>
            <person name="Thierry-Mieg J."/>
            <person name="Wagner L."/>
            <person name="Wallis J."/>
            <person name="Wheeler R."/>
            <person name="Williams A."/>
            <person name="Wolf Y.I."/>
            <person name="Wolfe K.H."/>
            <person name="Yang S.P."/>
            <person name="Yeh R.F."/>
            <person name="Collins F."/>
            <person name="Guyer M.S."/>
            <person name="Peterson J."/>
            <person name="Felsenfeld A."/>
            <person name="Wetterstrand K.A."/>
            <person name="Patrinos A."/>
            <person name="Morgan M.J."/>
            <person name="de Jong P."/>
            <person name="Catanese J.J."/>
            <person name="Osoegawa K."/>
            <person name="Shizuya H."/>
            <person name="Choi S."/>
            <person name="Chen Y.J."/>
        </authorList>
    </citation>
    <scope>NUCLEOTIDE SEQUENCE [LARGE SCALE GENOMIC DNA]</scope>
</reference>
<feature type="domain" description="Sof1-like protein" evidence="17">
    <location>
        <begin position="506"/>
        <end position="592"/>
    </location>
</feature>
<dbReference type="PROSITE" id="PS50294">
    <property type="entry name" value="WD_REPEATS_REGION"/>
    <property type="match status" value="1"/>
</dbReference>
<dbReference type="KEGG" id="hsa:25879"/>
<dbReference type="InterPro" id="IPR001680">
    <property type="entry name" value="WD40_rpt"/>
</dbReference>
<evidence type="ECO:0000256" key="10">
    <source>
        <dbReference type="ARBA" id="ARBA00023242"/>
    </source>
</evidence>
<dbReference type="GO" id="GO:0006364">
    <property type="term" value="P:rRNA processing"/>
    <property type="evidence" value="ECO:0007669"/>
    <property type="project" value="UniProtKB-KW"/>
</dbReference>
<keyword evidence="10" id="KW-0539">Nucleus</keyword>
<evidence type="ECO:0007829" key="21">
    <source>
        <dbReference type="ProteomicsDB" id="A0A087WT20"/>
    </source>
</evidence>
<dbReference type="ChiTaRS" id="DCAF13">
    <property type="organism name" value="human"/>
</dbReference>
<reference evidence="23" key="5">
    <citation type="journal article" date="2012" name="Proc. Natl. Acad. Sci. U.S.A.">
        <title>N-terminal acetylome analyses and functional insights of the N-terminal acetyltransferase NatB.</title>
        <authorList>
            <person name="Van Damme P."/>
            <person name="Lasa M."/>
            <person name="Polevoda B."/>
            <person name="Gazquez C."/>
            <person name="Elosegui-Artola A."/>
            <person name="Kim D.S."/>
            <person name="De Juan-Pardo E."/>
            <person name="Demeyer K."/>
            <person name="Hole K."/>
            <person name="Larrea E."/>
            <person name="Timmerman E."/>
            <person name="Prieto J."/>
            <person name="Arnesen T."/>
            <person name="Sherman F."/>
            <person name="Gevaert K."/>
            <person name="Aldabe R."/>
        </authorList>
    </citation>
    <scope>IDENTIFICATION BY MASS SPECTROMETRY [LARGE SCALE ANALYSIS]</scope>
</reference>
<comment type="pathway">
    <text evidence="2">Protein modification; protein ubiquitination.</text>
</comment>
<dbReference type="Ensembl" id="ENST00000616836.4">
    <property type="protein sequence ID" value="ENSP00000477526.1"/>
    <property type="gene ID" value="ENSG00000164934.15"/>
</dbReference>
<dbReference type="UCSC" id="uc003yln.4">
    <property type="organism name" value="human"/>
</dbReference>
<dbReference type="GO" id="GO:0080008">
    <property type="term" value="C:Cul4-RING E3 ubiquitin ligase complex"/>
    <property type="evidence" value="ECO:0007669"/>
    <property type="project" value="UniProtKB-ARBA"/>
</dbReference>
<protein>
    <recommendedName>
        <fullName evidence="4">DDB1- and CUL4-associated factor 13</fullName>
    </recommendedName>
    <alternativeName>
        <fullName evidence="12">WD repeat and SOF domain-containing protein 1</fullName>
    </alternativeName>
</protein>
<evidence type="ECO:0000256" key="13">
    <source>
        <dbReference type="ARBA" id="ARBA00056202"/>
    </source>
</evidence>
<dbReference type="InterPro" id="IPR051733">
    <property type="entry name" value="WD_repeat_DCAF13/WDSOF1"/>
</dbReference>
<evidence type="ECO:0000256" key="3">
    <source>
        <dbReference type="ARBA" id="ARBA00005649"/>
    </source>
</evidence>
<evidence type="ECO:0000256" key="5">
    <source>
        <dbReference type="ARBA" id="ARBA00022517"/>
    </source>
</evidence>
<dbReference type="GO" id="GO:0046697">
    <property type="term" value="P:decidualization"/>
    <property type="evidence" value="ECO:0007669"/>
    <property type="project" value="UniProtKB-ARBA"/>
</dbReference>
<evidence type="ECO:0000256" key="1">
    <source>
        <dbReference type="ARBA" id="ARBA00004604"/>
    </source>
</evidence>
<evidence type="ECO:0000256" key="7">
    <source>
        <dbReference type="ARBA" id="ARBA00022574"/>
    </source>
</evidence>
<evidence type="ECO:0000256" key="8">
    <source>
        <dbReference type="ARBA" id="ARBA00022737"/>
    </source>
</evidence>
<evidence type="ECO:0000313" key="18">
    <source>
        <dbReference type="Ensembl" id="ENSP00000477526.1"/>
    </source>
</evidence>
<dbReference type="UniPathway" id="UPA00143"/>
<dbReference type="Bgee" id="ENSG00000164934">
    <property type="expression patterns" value="Expressed in secondary oocyte and 184 other cell types or tissues"/>
</dbReference>
<reference evidence="18" key="6">
    <citation type="submission" date="2025-05" db="UniProtKB">
        <authorList>
            <consortium name="Ensembl"/>
        </authorList>
    </citation>
    <scope>IDENTIFICATION</scope>
</reference>
<dbReference type="InterPro" id="IPR036322">
    <property type="entry name" value="WD40_repeat_dom_sf"/>
</dbReference>
<dbReference type="GeneTree" id="ENSGT00390000005711"/>
<dbReference type="PROSITE" id="PS00678">
    <property type="entry name" value="WD_REPEATS_1"/>
    <property type="match status" value="1"/>
</dbReference>
<dbReference type="InterPro" id="IPR019775">
    <property type="entry name" value="WD40_repeat_CS"/>
</dbReference>
<dbReference type="CDD" id="cd00200">
    <property type="entry name" value="WD40"/>
    <property type="match status" value="1"/>
</dbReference>
<dbReference type="SMR" id="A0A087WT20"/>
<evidence type="ECO:0000256" key="2">
    <source>
        <dbReference type="ARBA" id="ARBA00004906"/>
    </source>
</evidence>
<dbReference type="SMART" id="SM00320">
    <property type="entry name" value="WD40"/>
    <property type="match status" value="5"/>
</dbReference>
<dbReference type="GO" id="GO:0005813">
    <property type="term" value="C:centrosome"/>
    <property type="evidence" value="ECO:0000314"/>
    <property type="project" value="HPA"/>
</dbReference>
<evidence type="ECO:0007829" key="23">
    <source>
        <dbReference type="PubMed" id="22814378"/>
    </source>
</evidence>
<dbReference type="SUPFAM" id="SSF50978">
    <property type="entry name" value="WD40 repeat-like"/>
    <property type="match status" value="1"/>
</dbReference>
<dbReference type="FunFam" id="2.130.10.10:FF:000132">
    <property type="entry name" value="DDB1- and CUL4-associated factor 13"/>
    <property type="match status" value="1"/>
</dbReference>
<dbReference type="GO" id="GO:1990756">
    <property type="term" value="F:ubiquitin-like ligase-substrate adaptor activity"/>
    <property type="evidence" value="ECO:0007669"/>
    <property type="project" value="UniProtKB-ARBA"/>
</dbReference>
<dbReference type="PANTHER" id="PTHR22851">
    <property type="entry name" value="U3 SMALL NUCLEOLAR RNA U3 SNORNA ASSOCIATED PROTEIN"/>
    <property type="match status" value="1"/>
</dbReference>
<dbReference type="VEuPathDB" id="HostDB:ENSG00000164934"/>
<dbReference type="PANTHER" id="PTHR22851:SF0">
    <property type="entry name" value="DDB1- AND CUL4-ASSOCIATED FACTOR 13"/>
    <property type="match status" value="1"/>
</dbReference>
<accession>A0A087WT20</accession>
<organism evidence="18 19">
    <name type="scientific">Homo sapiens</name>
    <name type="common">Human</name>
    <dbReference type="NCBI Taxonomy" id="9606"/>
    <lineage>
        <taxon>Eukaryota</taxon>
        <taxon>Metazoa</taxon>
        <taxon>Chordata</taxon>
        <taxon>Craniata</taxon>
        <taxon>Vertebrata</taxon>
        <taxon>Euteleostomi</taxon>
        <taxon>Mammalia</taxon>
        <taxon>Eutheria</taxon>
        <taxon>Euarchontoglires</taxon>
        <taxon>Primates</taxon>
        <taxon>Haplorrhini</taxon>
        <taxon>Catarrhini</taxon>
        <taxon>Hominidae</taxon>
        <taxon>Homo</taxon>
    </lineage>
</organism>
<keyword evidence="9" id="KW-0833">Ubl conjugation pathway</keyword>
<keyword evidence="19" id="KW-1185">Reference proteome</keyword>
<dbReference type="Pfam" id="PF00400">
    <property type="entry name" value="WD40"/>
    <property type="match status" value="5"/>
</dbReference>
<reference evidence="22" key="4">
    <citation type="journal article" date="2009" name="Science">
        <title>Lysine acetylation targets protein complexes and co-regulates major cellular functions.</title>
        <authorList>
            <person name="Choudhary C."/>
            <person name="Kumar C."/>
            <person name="Gnad F."/>
            <person name="Nielsen M.L."/>
            <person name="Rehman M."/>
            <person name="Walther T.C."/>
            <person name="Olsen J.V."/>
            <person name="Mann M."/>
        </authorList>
    </citation>
    <scope>IDENTIFICATION BY MASS SPECTROMETRY [LARGE SCALE ANALYSIS]</scope>
</reference>
<dbReference type="GO" id="GO:1990904">
    <property type="term" value="C:ribonucleoprotein complex"/>
    <property type="evidence" value="ECO:0007669"/>
    <property type="project" value="UniProtKB-KW"/>
</dbReference>
<dbReference type="Ensembl" id="ENST00000297579.9">
    <property type="protein sequence ID" value="ENSP00000297579.5"/>
    <property type="gene ID" value="ENSG00000164934.15"/>
</dbReference>
<comment type="function">
    <text evidence="13">Part of the small subunit (SSU) processome, first precursor of the small eukaryotic ribosomal subunit. During the assembly of the SSU processome in the nucleolus, many ribosome biogenesis factors, an RNA chaperone and ribosomal proteins associate with the nascent pre-rRNA and work in concert to generate RNA folding, modifications, rearrangements and cleavage as well as targeted degradation of pre-ribosomal RNA by the RNA exosome. Participates in the 18S rRNA processing in growing oocytes, being essential for oocyte nonsurrounded nucleolus (NSN) to surrounded nucleolus (SN) transition.</text>
</comment>
<dbReference type="Gene3D" id="2.130.10.10">
    <property type="entry name" value="YVTN repeat-like/Quinoprotein amine dehydrogenase"/>
    <property type="match status" value="2"/>
</dbReference>
<dbReference type="Antibodypedia" id="26392">
    <property type="antibodies" value="104 antibodies from 15 providers"/>
</dbReference>
<dbReference type="Proteomes" id="UP000005640">
    <property type="component" value="Chromosome 8"/>
</dbReference>
<keyword evidence="7 15" id="KW-0853">WD repeat</keyword>
<dbReference type="GO" id="GO:0005829">
    <property type="term" value="C:cytosol"/>
    <property type="evidence" value="ECO:0000314"/>
    <property type="project" value="HPA"/>
</dbReference>
<dbReference type="OpenTargets" id="ENSG00000164934"/>
<keyword evidence="11" id="KW-0687">Ribonucleoprotein</keyword>
<keyword evidence="6" id="KW-0698">rRNA processing</keyword>
<comment type="subcellular location">
    <subcellularLocation>
        <location evidence="1">Nucleus</location>
        <location evidence="1">Nucleolus</location>
    </subcellularLocation>
</comment>
<dbReference type="GO" id="GO:0007292">
    <property type="term" value="P:female gamete generation"/>
    <property type="evidence" value="ECO:0007669"/>
    <property type="project" value="UniProtKB-ARBA"/>
</dbReference>
<dbReference type="InterPro" id="IPR007287">
    <property type="entry name" value="Sof1"/>
</dbReference>
<gene>
    <name evidence="18" type="primary">DCAF13</name>
</gene>
<dbReference type="EMBL" id="AC012213">
    <property type="status" value="NOT_ANNOTATED_CDS"/>
    <property type="molecule type" value="Genomic_DNA"/>
</dbReference>
<dbReference type="ExpressionAtlas" id="A0A087WT20">
    <property type="expression patterns" value="baseline and differential"/>
</dbReference>
<name>A0A087WT20_HUMAN</name>
<evidence type="ECO:0000256" key="15">
    <source>
        <dbReference type="PROSITE-ProRule" id="PRU00221"/>
    </source>
</evidence>
<evidence type="ECO:0007829" key="20">
    <source>
        <dbReference type="PeptideAtlas" id="A0A087WT20"/>
    </source>
</evidence>
<keyword evidence="5" id="KW-0690">Ribosome biogenesis</keyword>
<evidence type="ECO:0007829" key="22">
    <source>
        <dbReference type="PubMed" id="19608861"/>
    </source>
</evidence>
<dbReference type="GO" id="GO:0030054">
    <property type="term" value="C:cell junction"/>
    <property type="evidence" value="ECO:0000314"/>
    <property type="project" value="HPA"/>
</dbReference>
<evidence type="ECO:0000256" key="6">
    <source>
        <dbReference type="ARBA" id="ARBA00022552"/>
    </source>
</evidence>
<evidence type="ECO:0000256" key="16">
    <source>
        <dbReference type="SAM" id="MobiDB-lite"/>
    </source>
</evidence>
<dbReference type="OrthoDB" id="10249065at2759"/>
<evidence type="ECO:0000256" key="9">
    <source>
        <dbReference type="ARBA" id="ARBA00022786"/>
    </source>
</evidence>
<dbReference type="DNASU" id="25879"/>
<evidence type="ECO:0000256" key="11">
    <source>
        <dbReference type="ARBA" id="ARBA00023274"/>
    </source>
</evidence>
<dbReference type="DisGeNET" id="25879"/>
<feature type="repeat" description="WD" evidence="15">
    <location>
        <begin position="214"/>
        <end position="256"/>
    </location>
</feature>
<evidence type="ECO:0000256" key="12">
    <source>
        <dbReference type="ARBA" id="ARBA00032239"/>
    </source>
</evidence>
<dbReference type="HGNC" id="HGNC:24535">
    <property type="gene designation" value="DCAF13"/>
</dbReference>
<dbReference type="GO" id="GO:0005654">
    <property type="term" value="C:nucleoplasm"/>
    <property type="evidence" value="ECO:0000314"/>
    <property type="project" value="HPA"/>
</dbReference>
<feature type="region of interest" description="Disordered" evidence="16">
    <location>
        <begin position="1"/>
        <end position="89"/>
    </location>
</feature>
<dbReference type="InterPro" id="IPR015943">
    <property type="entry name" value="WD40/YVTN_repeat-like_dom_sf"/>
</dbReference>
<dbReference type="PROSITE" id="PS50082">
    <property type="entry name" value="WD_REPEATS_2"/>
    <property type="match status" value="3"/>
</dbReference>
<dbReference type="AlphaFoldDB" id="A0A087WT20"/>
<evidence type="ECO:0000313" key="19">
    <source>
        <dbReference type="Proteomes" id="UP000005640"/>
    </source>
</evidence>
<proteinExistence type="evidence at protein level"/>
<dbReference type="GeneID" id="25879"/>
<feature type="repeat" description="WD" evidence="15">
    <location>
        <begin position="473"/>
        <end position="514"/>
    </location>
</feature>
<reference evidence="18 19" key="3">
    <citation type="journal article" date="2006" name="Nature">
        <title>DNA sequence and analysis of human chromosome 8.</title>
        <authorList>
            <person name="Nusbaum C."/>
            <person name="Mikkelsen T.S."/>
            <person name="Zody M.C."/>
            <person name="Asakawa S."/>
            <person name="Taudien S."/>
            <person name="Garber M."/>
            <person name="Kodira C.D."/>
            <person name="Schueler M.G."/>
            <person name="Shimizu A."/>
            <person name="Whittaker C.A."/>
            <person name="Chang J.L."/>
            <person name="Cuomo C.A."/>
            <person name="Dewar K."/>
            <person name="FitzGerald M.G."/>
            <person name="Yang X."/>
            <person name="Allen N.R."/>
            <person name="Anderson S."/>
            <person name="Asakawa T."/>
            <person name="Blechschmidt K."/>
            <person name="Bloom T."/>
            <person name="Borowsky M.L."/>
            <person name="Butler J."/>
            <person name="Cook A."/>
            <person name="Corum B."/>
            <person name="DeArellano K."/>
            <person name="DeCaprio D."/>
            <person name="Dooley K.T."/>
            <person name="Dorris L.III."/>
            <person name="Engels R."/>
            <person name="Glockner G."/>
            <person name="Hafez N."/>
            <person name="Hagopian D.S."/>
            <person name="Hall J.L."/>
            <person name="Ishikawa S.K."/>
            <person name="Jaffe D.B."/>
            <person name="Kamat A."/>
            <person name="Kudoh J."/>
            <person name="Lehmann R."/>
            <person name="Lokitsang T."/>
            <person name="Macdonald P."/>
            <person name="Major J.E."/>
            <person name="Matthews C.D."/>
            <person name="Mauceli E."/>
            <person name="Menzel U."/>
            <person name="Mihalev A.H."/>
            <person name="Minoshima S."/>
            <person name="Murayama Y."/>
            <person name="Naylor J.W."/>
            <person name="Nicol R."/>
            <person name="Nguyen C."/>
            <person name="O'Leary S.B."/>
            <person name="O'Neill K."/>
            <person name="Parker S.C."/>
            <person name="Polley A."/>
            <person name="Raymond C.K."/>
            <person name="Reichwald K."/>
            <person name="Rodriguez J."/>
            <person name="Sasaki T."/>
            <person name="Schilhabel M."/>
            <person name="Siddiqui R."/>
            <person name="Smith C.L."/>
            <person name="Sneddon T.P."/>
            <person name="Talamas J.A."/>
            <person name="Tenzin P."/>
            <person name="Topham K."/>
            <person name="Venkataraman V."/>
            <person name="Wen G."/>
            <person name="Yamazaki S."/>
            <person name="Young S.K."/>
            <person name="Zeng Q."/>
            <person name="Zimmer A.R."/>
            <person name="Rosenthal A."/>
            <person name="Birren B.W."/>
            <person name="Platzer M."/>
            <person name="Shimizu N."/>
            <person name="Lander E.S."/>
        </authorList>
    </citation>
    <scope>NUCLEOTIDE SEQUENCE [LARGE SCALE GENOMIC DNA]</scope>
</reference>
<dbReference type="BioGRID-ORCS" id="25879">
    <property type="hits" value="91 hits in 1199 CRISPR screens"/>
</dbReference>
<dbReference type="GO" id="GO:0016567">
    <property type="term" value="P:protein ubiquitination"/>
    <property type="evidence" value="ECO:0007669"/>
    <property type="project" value="UniProtKB-UniPathway"/>
</dbReference>
<dbReference type="FunFam" id="2.130.10.10:FF:000269">
    <property type="entry name" value="DDB1- and CUL4-associated factor 13"/>
    <property type="match status" value="1"/>
</dbReference>
<dbReference type="CTD" id="25879"/>
<keyword evidence="20 21" id="KW-1267">Proteomics identification</keyword>
<comment type="similarity">
    <text evidence="3">Belongs to the WD repeat DCAF13/WDSOF1 family.</text>
</comment>
<reference evidence="18" key="2">
    <citation type="journal article" date="2004" name="Nature">
        <title>Finishing the euchromatic sequence of the human genome.</title>
        <authorList>
            <consortium name="International Human Genome Sequencing Consortium"/>
        </authorList>
    </citation>
    <scope>NUCLEOTIDE SEQUENCE [LARGE SCALE GENOMIC DNA]</scope>
</reference>
<sequence>MQWPPPWRRSPLVSATPPPGPTRGLLCPRRVSEAGDSSTEGARTGHRHYVTPAESAMEGRSQPLPSLRPASPTNAPAHGRGSDCTAKEPPLANVCRQNYGAAQDPVEPAGRRSASHVTGSSLGKAEVACGRRWRWAELLADTSWSPAGRATEMKVKMLSRNPDNYVRETKLDLQRVPRNYDPALHPFEVPREYIRALNATKLERVFAKPFLASLDGHRDGVNCLAKHPEKLATVLSGACDGEVRIWNLTQRNCIRTIQAHEGFVRGICTRFCGTSFFTVGDDKTVKQWKMDGPGYGDEEEPLHTILGKTVYTGIDHHWKEAVFATCGQQVDIWDEQRTNPICSMTWGFDSISSVKFNPIETFLLGSCASDRNIVLYDMRQATPLKKVILDMRTNTICWNPMEAFIFTAANEDYNLYTFDMRALDTPVMVHMDHVSAVLDVDYSPTGKEFVSASFDKSIRIFPVDKSRSREVYHTKRMQHVICVKWTSDSKYIMCGSDEMNIRLWKANASEKLGVLTSREKAAKDYNQKLKEKFQHYPHIKRIARHRHLPKSIYSQIQEQRIMKEARRRKEVNRIKHSKPGSVPLVSEKKKHVVAVVK</sequence>